<name>A0A0C2DUB9_9BACT</name>
<comment type="similarity">
    <text evidence="1">Belongs to the protein kinase superfamily. ADCK protein kinase family.</text>
</comment>
<evidence type="ECO:0000313" key="4">
    <source>
        <dbReference type="EMBL" id="KIH77044.1"/>
    </source>
</evidence>
<dbReference type="PANTHER" id="PTHR10566">
    <property type="entry name" value="CHAPERONE-ACTIVITY OF BC1 COMPLEX CABC1 -RELATED"/>
    <property type="match status" value="1"/>
</dbReference>
<dbReference type="AlphaFoldDB" id="A0A0C2DUB9"/>
<keyword evidence="2" id="KW-1133">Transmembrane helix</keyword>
<keyword evidence="4" id="KW-0830">Ubiquinone</keyword>
<feature type="transmembrane region" description="Helical" evidence="2">
    <location>
        <begin position="507"/>
        <end position="525"/>
    </location>
</feature>
<keyword evidence="2" id="KW-0812">Transmembrane</keyword>
<comment type="caution">
    <text evidence="4">The sequence shown here is derived from an EMBL/GenBank/DDBJ whole genome shotgun (WGS) entry which is preliminary data.</text>
</comment>
<keyword evidence="2" id="KW-0472">Membrane</keyword>
<proteinExistence type="inferred from homology"/>
<keyword evidence="5" id="KW-1185">Reference proteome</keyword>
<organism evidence="4 5">
    <name type="scientific">Geoalkalibacter ferrihydriticus DSM 17813</name>
    <dbReference type="NCBI Taxonomy" id="1121915"/>
    <lineage>
        <taxon>Bacteria</taxon>
        <taxon>Pseudomonadati</taxon>
        <taxon>Thermodesulfobacteriota</taxon>
        <taxon>Desulfuromonadia</taxon>
        <taxon>Desulfuromonadales</taxon>
        <taxon>Geoalkalibacteraceae</taxon>
        <taxon>Geoalkalibacter</taxon>
    </lineage>
</organism>
<dbReference type="Pfam" id="PF03109">
    <property type="entry name" value="ABC1"/>
    <property type="match status" value="1"/>
</dbReference>
<dbReference type="CDD" id="cd05121">
    <property type="entry name" value="ABC1_ADCK3-like"/>
    <property type="match status" value="1"/>
</dbReference>
<dbReference type="GO" id="GO:0004672">
    <property type="term" value="F:protein kinase activity"/>
    <property type="evidence" value="ECO:0007669"/>
    <property type="project" value="InterPro"/>
</dbReference>
<evidence type="ECO:0000313" key="5">
    <source>
        <dbReference type="Proteomes" id="UP000035068"/>
    </source>
</evidence>
<dbReference type="Proteomes" id="UP000035068">
    <property type="component" value="Unassembled WGS sequence"/>
</dbReference>
<gene>
    <name evidence="4" type="ORF">GFER_08330</name>
</gene>
<evidence type="ECO:0000259" key="3">
    <source>
        <dbReference type="PROSITE" id="PS50011"/>
    </source>
</evidence>
<accession>A0A0C2DUB9</accession>
<dbReference type="RefSeq" id="WP_040098291.1">
    <property type="nucleotide sequence ID" value="NZ_JWJD01000002.1"/>
</dbReference>
<dbReference type="GO" id="GO:0005524">
    <property type="term" value="F:ATP binding"/>
    <property type="evidence" value="ECO:0007669"/>
    <property type="project" value="InterPro"/>
</dbReference>
<dbReference type="InterPro" id="IPR011009">
    <property type="entry name" value="Kinase-like_dom_sf"/>
</dbReference>
<sequence length="563" mass="64038">MLTFTRINRNIRSIKRYRNILGILIKYGFGHVVEQLNIDYYLELGRRIVTLGTAPKNIDRLSQAERLRLAMEELGPTFVKLGQILSTRPDVIPREYIEELSKLQDNVPPVPVAELQAQIQKELGQPVEDLFAYFDPEPIAAASIAQVHRARLISGEEVVVKARRPGIAKTIEIDLDIMAGLAYLVENHLPGGDLYDPSGLVKEFRRTIHREMDFTREGHTIDRFAANFEGDETVYFPTVFWEVTGDTVLTMEYIEGFKVSDLDLLRSGGYDLKTIAHRGADFFLTQVLVHGMFHGDPHPGNFFILEENVICLLDYGMVGRVDDDLKQHLIDLLLGILNRDVDRILTLMLFSGDITEETDRKGLKRDLYEFIDDYYEMPLGDLNVGRLLMEFVDLMNAYRIKFPADLMLLAKALVTVEGLGRQLDPEFNMIEHLQPFIKKMVHQRLSPGNISRGMYSLVESYTSLVRNLPRDLKEFINRVNRNKFKIDLEHRGLEKLISEFDKSSNRLSFSLIIGALIVGSSLIIQSDKGPQLFDFPVLGLLGYSIAGVLGLWLAIAILRSGRL</sequence>
<dbReference type="InterPro" id="IPR050154">
    <property type="entry name" value="UbiB_kinase"/>
</dbReference>
<evidence type="ECO:0000256" key="1">
    <source>
        <dbReference type="ARBA" id="ARBA00009670"/>
    </source>
</evidence>
<dbReference type="PANTHER" id="PTHR10566:SF113">
    <property type="entry name" value="PROTEIN ACTIVITY OF BC1 COMPLEX KINASE 7, CHLOROPLASTIC"/>
    <property type="match status" value="1"/>
</dbReference>
<dbReference type="InterPro" id="IPR000719">
    <property type="entry name" value="Prot_kinase_dom"/>
</dbReference>
<feature type="domain" description="Protein kinase" evidence="3">
    <location>
        <begin position="133"/>
        <end position="437"/>
    </location>
</feature>
<evidence type="ECO:0000256" key="2">
    <source>
        <dbReference type="SAM" id="Phobius"/>
    </source>
</evidence>
<reference evidence="4 5" key="1">
    <citation type="submission" date="2014-12" db="EMBL/GenBank/DDBJ databases">
        <title>Genomes of Geoalkalibacter ferrihydriticus and Geoalkalibacter subterraneus, two haloalkaliphilic metal-reducing members of the Geobacteraceae.</title>
        <authorList>
            <person name="Badalamenti J.P."/>
            <person name="Torres C.I."/>
            <person name="Krajmalnik-Brown R."/>
            <person name="Bond D.R."/>
        </authorList>
    </citation>
    <scope>NUCLEOTIDE SEQUENCE [LARGE SCALE GENOMIC DNA]</scope>
    <source>
        <strain evidence="4 5">DSM 17813</strain>
    </source>
</reference>
<dbReference type="InterPro" id="IPR004147">
    <property type="entry name" value="ABC1_dom"/>
</dbReference>
<protein>
    <submittedName>
        <fullName evidence="4">Ubiquinone biosynthesis protein UbiB</fullName>
    </submittedName>
</protein>
<dbReference type="SUPFAM" id="SSF56112">
    <property type="entry name" value="Protein kinase-like (PK-like)"/>
    <property type="match status" value="1"/>
</dbReference>
<dbReference type="PROSITE" id="PS50011">
    <property type="entry name" value="PROTEIN_KINASE_DOM"/>
    <property type="match status" value="1"/>
</dbReference>
<feature type="transmembrane region" description="Helical" evidence="2">
    <location>
        <begin position="537"/>
        <end position="558"/>
    </location>
</feature>
<dbReference type="EMBL" id="JWJD01000002">
    <property type="protein sequence ID" value="KIH77044.1"/>
    <property type="molecule type" value="Genomic_DNA"/>
</dbReference>